<protein>
    <recommendedName>
        <fullName evidence="7">Bacterioferritin-associated ferredoxin</fullName>
    </recommendedName>
</protein>
<name>A0A3D9FF42_9SPHN</name>
<evidence type="ECO:0000313" key="11">
    <source>
        <dbReference type="Proteomes" id="UP000256310"/>
    </source>
</evidence>
<dbReference type="AlphaFoldDB" id="A0A3D9FF42"/>
<feature type="domain" description="BFD-like [2Fe-2S]-binding" evidence="9">
    <location>
        <begin position="2"/>
        <end position="50"/>
    </location>
</feature>
<evidence type="ECO:0000259" key="9">
    <source>
        <dbReference type="Pfam" id="PF04324"/>
    </source>
</evidence>
<keyword evidence="4" id="KW-0249">Electron transport</keyword>
<evidence type="ECO:0000256" key="6">
    <source>
        <dbReference type="ARBA" id="ARBA00023014"/>
    </source>
</evidence>
<evidence type="ECO:0000256" key="7">
    <source>
        <dbReference type="ARBA" id="ARBA00039386"/>
    </source>
</evidence>
<dbReference type="GO" id="GO:0046872">
    <property type="term" value="F:metal ion binding"/>
    <property type="evidence" value="ECO:0007669"/>
    <property type="project" value="UniProtKB-KW"/>
</dbReference>
<keyword evidence="5" id="KW-0408">Iron</keyword>
<proteinExistence type="inferred from homology"/>
<sequence length="56" mass="5880">MVVCICNAIREKDLRAAAQKGAATPSSAYAQMGCKARCGQCVSFARQIIQSETATA</sequence>
<comment type="similarity">
    <text evidence="8">Belongs to the Bfd family.</text>
</comment>
<keyword evidence="3" id="KW-0479">Metal-binding</keyword>
<keyword evidence="2" id="KW-0001">2Fe-2S</keyword>
<dbReference type="InterPro" id="IPR052371">
    <property type="entry name" value="BFD-associated_ferredoxin"/>
</dbReference>
<dbReference type="Proteomes" id="UP000256310">
    <property type="component" value="Unassembled WGS sequence"/>
</dbReference>
<dbReference type="PANTHER" id="PTHR37424">
    <property type="entry name" value="BACTERIOFERRITIN-ASSOCIATED FERREDOXIN"/>
    <property type="match status" value="1"/>
</dbReference>
<organism evidence="10 11">
    <name type="scientific">Parasphingopyxis lamellibrachiae</name>
    <dbReference type="NCBI Taxonomy" id="680125"/>
    <lineage>
        <taxon>Bacteria</taxon>
        <taxon>Pseudomonadati</taxon>
        <taxon>Pseudomonadota</taxon>
        <taxon>Alphaproteobacteria</taxon>
        <taxon>Sphingomonadales</taxon>
        <taxon>Sphingomonadaceae</taxon>
        <taxon>Parasphingopyxis</taxon>
    </lineage>
</organism>
<evidence type="ECO:0000256" key="5">
    <source>
        <dbReference type="ARBA" id="ARBA00023004"/>
    </source>
</evidence>
<evidence type="ECO:0000256" key="4">
    <source>
        <dbReference type="ARBA" id="ARBA00022982"/>
    </source>
</evidence>
<keyword evidence="11" id="KW-1185">Reference proteome</keyword>
<dbReference type="InterPro" id="IPR041854">
    <property type="entry name" value="BFD-like_2Fe2S-bd_dom_sf"/>
</dbReference>
<accession>A0A3D9FF42</accession>
<evidence type="ECO:0000313" key="10">
    <source>
        <dbReference type="EMBL" id="RED16434.1"/>
    </source>
</evidence>
<dbReference type="EMBL" id="QRDP01000004">
    <property type="protein sequence ID" value="RED16434.1"/>
    <property type="molecule type" value="Genomic_DNA"/>
</dbReference>
<comment type="caution">
    <text evidence="10">The sequence shown here is derived from an EMBL/GenBank/DDBJ whole genome shotgun (WGS) entry which is preliminary data.</text>
</comment>
<evidence type="ECO:0000256" key="3">
    <source>
        <dbReference type="ARBA" id="ARBA00022723"/>
    </source>
</evidence>
<evidence type="ECO:0000256" key="2">
    <source>
        <dbReference type="ARBA" id="ARBA00022714"/>
    </source>
</evidence>
<reference evidence="10 11" key="1">
    <citation type="submission" date="2018-07" db="EMBL/GenBank/DDBJ databases">
        <title>Genomic Encyclopedia of Type Strains, Phase IV (KMG-IV): sequencing the most valuable type-strain genomes for metagenomic binning, comparative biology and taxonomic classification.</title>
        <authorList>
            <person name="Goeker M."/>
        </authorList>
    </citation>
    <scope>NUCLEOTIDE SEQUENCE [LARGE SCALE GENOMIC DNA]</scope>
    <source>
        <strain evidence="10 11">DSM 26725</strain>
    </source>
</reference>
<dbReference type="InterPro" id="IPR007419">
    <property type="entry name" value="BFD-like_2Fe2S-bd_dom"/>
</dbReference>
<dbReference type="Pfam" id="PF04324">
    <property type="entry name" value="Fer2_BFD"/>
    <property type="match status" value="1"/>
</dbReference>
<keyword evidence="6" id="KW-0411">Iron-sulfur</keyword>
<gene>
    <name evidence="10" type="ORF">DFR46_1457</name>
</gene>
<dbReference type="Gene3D" id="1.10.10.1100">
    <property type="entry name" value="BFD-like [2Fe-2S]-binding domain"/>
    <property type="match status" value="1"/>
</dbReference>
<dbReference type="PANTHER" id="PTHR37424:SF1">
    <property type="entry name" value="BACTERIOFERRITIN-ASSOCIATED FERREDOXIN"/>
    <property type="match status" value="1"/>
</dbReference>
<dbReference type="OrthoDB" id="7428628at2"/>
<evidence type="ECO:0000256" key="1">
    <source>
        <dbReference type="ARBA" id="ARBA00022448"/>
    </source>
</evidence>
<dbReference type="RefSeq" id="WP_116235837.1">
    <property type="nucleotide sequence ID" value="NZ_QRDP01000004.1"/>
</dbReference>
<evidence type="ECO:0000256" key="8">
    <source>
        <dbReference type="ARBA" id="ARBA00046332"/>
    </source>
</evidence>
<dbReference type="GO" id="GO:0051537">
    <property type="term" value="F:2 iron, 2 sulfur cluster binding"/>
    <property type="evidence" value="ECO:0007669"/>
    <property type="project" value="UniProtKB-KW"/>
</dbReference>
<keyword evidence="1" id="KW-0813">Transport</keyword>